<sequence length="336" mass="35295">MRLPGVAGARRGRPLPAGSAGSGGRLVRLLLVGLLRTRCRSGRKTGALLLRVLRRHAAGRSVAARRLGLPRLRLAGRALRHAARLLRPRLRRLLMALGAGLSGLLLPRLLGPRARRPGRLLAARGVLRGRAAGRRPAGHARVGLLRAGGGRLARRAGVRLLRRRRRHLAAGGVLLVRVWLLGSGSLARRAGVRLLRHLATRRPRLRMRLLRSGRRRLAGPGEAGGRLGVPGVLRRRPAGRVGLLAAGGVLVRVGLLGSGGGRLARRARLRLVRGAGRHLAPGAPAGLLGVQGLLPAGRAVGGLLGLVGVLAGGCLRPRRSGLRSAAGVARLRSLRG</sequence>
<proteinExistence type="predicted"/>
<evidence type="ECO:0000313" key="2">
    <source>
        <dbReference type="EMBL" id="GAA4951267.1"/>
    </source>
</evidence>
<evidence type="ECO:0000313" key="3">
    <source>
        <dbReference type="Proteomes" id="UP001499993"/>
    </source>
</evidence>
<dbReference type="EMBL" id="BAABIK010000025">
    <property type="protein sequence ID" value="GAA4951267.1"/>
    <property type="molecule type" value="Genomic_DNA"/>
</dbReference>
<accession>A0ABP9GYA5</accession>
<reference evidence="3" key="1">
    <citation type="journal article" date="2019" name="Int. J. Syst. Evol. Microbiol.">
        <title>The Global Catalogue of Microorganisms (GCM) 10K type strain sequencing project: providing services to taxonomists for standard genome sequencing and annotation.</title>
        <authorList>
            <consortium name="The Broad Institute Genomics Platform"/>
            <consortium name="The Broad Institute Genome Sequencing Center for Infectious Disease"/>
            <person name="Wu L."/>
            <person name="Ma J."/>
        </authorList>
    </citation>
    <scope>NUCLEOTIDE SEQUENCE [LARGE SCALE GENOMIC DNA]</scope>
    <source>
        <strain evidence="3">JCM 18123</strain>
    </source>
</reference>
<dbReference type="Proteomes" id="UP001499993">
    <property type="component" value="Unassembled WGS sequence"/>
</dbReference>
<protein>
    <submittedName>
        <fullName evidence="2">Uncharacterized protein</fullName>
    </submittedName>
</protein>
<feature type="region of interest" description="Disordered" evidence="1">
    <location>
        <begin position="1"/>
        <end position="21"/>
    </location>
</feature>
<gene>
    <name evidence="2" type="ORF">GCM10023224_39670</name>
</gene>
<comment type="caution">
    <text evidence="2">The sequence shown here is derived from an EMBL/GenBank/DDBJ whole genome shotgun (WGS) entry which is preliminary data.</text>
</comment>
<name>A0ABP9GYA5_9ACTN</name>
<organism evidence="2 3">
    <name type="scientific">Streptomonospora halophila</name>
    <dbReference type="NCBI Taxonomy" id="427369"/>
    <lineage>
        <taxon>Bacteria</taxon>
        <taxon>Bacillati</taxon>
        <taxon>Actinomycetota</taxon>
        <taxon>Actinomycetes</taxon>
        <taxon>Streptosporangiales</taxon>
        <taxon>Nocardiopsidaceae</taxon>
        <taxon>Streptomonospora</taxon>
    </lineage>
</organism>
<keyword evidence="3" id="KW-1185">Reference proteome</keyword>
<evidence type="ECO:0000256" key="1">
    <source>
        <dbReference type="SAM" id="MobiDB-lite"/>
    </source>
</evidence>